<comment type="catalytic activity">
    <reaction evidence="1">
        <text>[E2 ubiquitin-conjugating enzyme]-S-ubiquitinyl-L-cysteine + [acceptor protein]-L-lysine = [E2 ubiquitin-conjugating enzyme]-L-cysteine + [acceptor protein]-N(6)-ubiquitinyl-L-lysine.</text>
        <dbReference type="EC" id="2.3.2.31"/>
    </reaction>
</comment>
<dbReference type="InterPro" id="IPR001841">
    <property type="entry name" value="Znf_RING"/>
</dbReference>
<gene>
    <name evidence="17" type="ORF">KIW84_065678</name>
</gene>
<dbReference type="InterPro" id="IPR014010">
    <property type="entry name" value="REJ_dom"/>
</dbReference>
<protein>
    <recommendedName>
        <fullName evidence="6">RBR-type E3 ubiquitin transferase</fullName>
        <ecNumber evidence="6">2.3.2.31</ecNumber>
    </recommendedName>
</protein>
<feature type="domain" description="RING-type" evidence="14">
    <location>
        <begin position="129"/>
        <end position="174"/>
    </location>
</feature>
<reference evidence="17 18" key="1">
    <citation type="journal article" date="2022" name="Nat. Genet.">
        <title>Improved pea reference genome and pan-genome highlight genomic features and evolutionary characteristics.</title>
        <authorList>
            <person name="Yang T."/>
            <person name="Liu R."/>
            <person name="Luo Y."/>
            <person name="Hu S."/>
            <person name="Wang D."/>
            <person name="Wang C."/>
            <person name="Pandey M.K."/>
            <person name="Ge S."/>
            <person name="Xu Q."/>
            <person name="Li N."/>
            <person name="Li G."/>
            <person name="Huang Y."/>
            <person name="Saxena R.K."/>
            <person name="Ji Y."/>
            <person name="Li M."/>
            <person name="Yan X."/>
            <person name="He Y."/>
            <person name="Liu Y."/>
            <person name="Wang X."/>
            <person name="Xiang C."/>
            <person name="Varshney R.K."/>
            <person name="Ding H."/>
            <person name="Gao S."/>
            <person name="Zong X."/>
        </authorList>
    </citation>
    <scope>NUCLEOTIDE SEQUENCE [LARGE SCALE GENOMIC DNA]</scope>
    <source>
        <strain evidence="17 18">cv. Zhongwan 6</strain>
    </source>
</reference>
<keyword evidence="11" id="KW-0833">Ubl conjugation pathway</keyword>
<dbReference type="Pfam" id="PF22191">
    <property type="entry name" value="IBR_1"/>
    <property type="match status" value="1"/>
</dbReference>
<evidence type="ECO:0000256" key="2">
    <source>
        <dbReference type="ARBA" id="ARBA00001947"/>
    </source>
</evidence>
<evidence type="ECO:0000256" key="1">
    <source>
        <dbReference type="ARBA" id="ARBA00001798"/>
    </source>
</evidence>
<organism evidence="17 18">
    <name type="scientific">Pisum sativum</name>
    <name type="common">Garden pea</name>
    <name type="synonym">Lathyrus oleraceus</name>
    <dbReference type="NCBI Taxonomy" id="3888"/>
    <lineage>
        <taxon>Eukaryota</taxon>
        <taxon>Viridiplantae</taxon>
        <taxon>Streptophyta</taxon>
        <taxon>Embryophyta</taxon>
        <taxon>Tracheophyta</taxon>
        <taxon>Spermatophyta</taxon>
        <taxon>Magnoliopsida</taxon>
        <taxon>eudicotyledons</taxon>
        <taxon>Gunneridae</taxon>
        <taxon>Pentapetalae</taxon>
        <taxon>rosids</taxon>
        <taxon>fabids</taxon>
        <taxon>Fabales</taxon>
        <taxon>Fabaceae</taxon>
        <taxon>Papilionoideae</taxon>
        <taxon>50 kb inversion clade</taxon>
        <taxon>NPAAA clade</taxon>
        <taxon>Hologalegina</taxon>
        <taxon>IRL clade</taxon>
        <taxon>Fabeae</taxon>
        <taxon>Lathyrus</taxon>
    </lineage>
</organism>
<dbReference type="PROSITE" id="PS51111">
    <property type="entry name" value="REJ"/>
    <property type="match status" value="1"/>
</dbReference>
<evidence type="ECO:0000256" key="7">
    <source>
        <dbReference type="ARBA" id="ARBA00022679"/>
    </source>
</evidence>
<dbReference type="EC" id="2.3.2.31" evidence="6"/>
<dbReference type="EMBL" id="JAMSHJ010000006">
    <property type="protein sequence ID" value="KAI5400923.1"/>
    <property type="molecule type" value="Genomic_DNA"/>
</dbReference>
<evidence type="ECO:0000313" key="18">
    <source>
        <dbReference type="Proteomes" id="UP001058974"/>
    </source>
</evidence>
<evidence type="ECO:0000256" key="9">
    <source>
        <dbReference type="ARBA" id="ARBA00022737"/>
    </source>
</evidence>
<evidence type="ECO:0000313" key="17">
    <source>
        <dbReference type="EMBL" id="KAI5400923.1"/>
    </source>
</evidence>
<keyword evidence="18" id="KW-1185">Reference proteome</keyword>
<dbReference type="Proteomes" id="UP001058974">
    <property type="component" value="Chromosome 6"/>
</dbReference>
<dbReference type="PROSITE" id="PS00518">
    <property type="entry name" value="ZF_RING_1"/>
    <property type="match status" value="1"/>
</dbReference>
<evidence type="ECO:0000256" key="13">
    <source>
        <dbReference type="PROSITE-ProRule" id="PRU00175"/>
    </source>
</evidence>
<keyword evidence="8" id="KW-0479">Metal-binding</keyword>
<evidence type="ECO:0000256" key="4">
    <source>
        <dbReference type="ARBA" id="ARBA00004906"/>
    </source>
</evidence>
<dbReference type="Gene3D" id="1.20.120.1750">
    <property type="match status" value="1"/>
</dbReference>
<dbReference type="GO" id="GO:0061630">
    <property type="term" value="F:ubiquitin protein ligase activity"/>
    <property type="evidence" value="ECO:0007669"/>
    <property type="project" value="UniProtKB-EC"/>
</dbReference>
<evidence type="ECO:0000256" key="3">
    <source>
        <dbReference type="ARBA" id="ARBA00003976"/>
    </source>
</evidence>
<dbReference type="InterPro" id="IPR002867">
    <property type="entry name" value="IBR_dom"/>
</dbReference>
<dbReference type="InterPro" id="IPR031127">
    <property type="entry name" value="E3_UB_ligase_RBR"/>
</dbReference>
<feature type="domain" description="REJ" evidence="15">
    <location>
        <begin position="1"/>
        <end position="28"/>
    </location>
</feature>
<evidence type="ECO:0000256" key="8">
    <source>
        <dbReference type="ARBA" id="ARBA00022723"/>
    </source>
</evidence>
<evidence type="ECO:0000259" key="14">
    <source>
        <dbReference type="PROSITE" id="PS50089"/>
    </source>
</evidence>
<sequence length="358" mass="40424">MAQPSSSSPPLLSLDAVDDVYFSVVSDDETDPTPVSDQKYAEALQFQEALMSSVITSSQPQPPPCVASSSETVDEELLFNETLKDSLITSQYVSSSTSPPLRYVASSSKAVEVDPLVTKEQEQEPIIICEICAEAKTDEEMFRNQGCYHSFCSECVVKQVATKIQENITVVSCPGLNCEGVLELETLRPLLPKELIDRWDDAMCEALLLTVPKFYCPFKDCSAMLLDEDEEGGEGIRESECPFCHRLFCARCHVSWHPGVSCEEFQTLNVDERGSQDLLVRELANQKKWKRCSRCRFYVEKKEGCLHITCRCKHEFCYACGEPWTNTHDFVCGCFDMDRGSLLQFRRHNLRKSGVFYV</sequence>
<dbReference type="CDD" id="cd22584">
    <property type="entry name" value="Rcat_RBR_unk"/>
    <property type="match status" value="1"/>
</dbReference>
<dbReference type="FunFam" id="3.30.40.10:FF:000230">
    <property type="entry name" value="RBR-type E3 ubiquitin transferase"/>
    <property type="match status" value="1"/>
</dbReference>
<evidence type="ECO:0000256" key="10">
    <source>
        <dbReference type="ARBA" id="ARBA00022771"/>
    </source>
</evidence>
<comment type="similarity">
    <text evidence="5">Belongs to the RBR family. Ariadne subfamily.</text>
</comment>
<dbReference type="Pfam" id="PF01485">
    <property type="entry name" value="IBR"/>
    <property type="match status" value="1"/>
</dbReference>
<dbReference type="GO" id="GO:0016020">
    <property type="term" value="C:membrane"/>
    <property type="evidence" value="ECO:0007669"/>
    <property type="project" value="UniProtKB-SubCell"/>
</dbReference>
<comment type="caution">
    <text evidence="17">The sequence shown here is derived from an EMBL/GenBank/DDBJ whole genome shotgun (WGS) entry which is preliminary data.</text>
</comment>
<feature type="domain" description="RING-type" evidence="16">
    <location>
        <begin position="125"/>
        <end position="338"/>
    </location>
</feature>
<dbReference type="GO" id="GO:0008270">
    <property type="term" value="F:zinc ion binding"/>
    <property type="evidence" value="ECO:0007669"/>
    <property type="project" value="UniProtKB-KW"/>
</dbReference>
<dbReference type="PROSITE" id="PS50089">
    <property type="entry name" value="ZF_RING_2"/>
    <property type="match status" value="1"/>
</dbReference>
<keyword evidence="9" id="KW-0677">Repeat</keyword>
<name>A0A9D4WG91_PEA</name>
<evidence type="ECO:0000256" key="5">
    <source>
        <dbReference type="ARBA" id="ARBA00005884"/>
    </source>
</evidence>
<dbReference type="InterPro" id="IPR044066">
    <property type="entry name" value="TRIAD_supradom"/>
</dbReference>
<keyword evidence="12" id="KW-0862">Zinc</keyword>
<evidence type="ECO:0000259" key="16">
    <source>
        <dbReference type="PROSITE" id="PS51873"/>
    </source>
</evidence>
<dbReference type="SMART" id="SM00647">
    <property type="entry name" value="IBR"/>
    <property type="match status" value="2"/>
</dbReference>
<proteinExistence type="inferred from homology"/>
<comment type="cofactor">
    <cofactor evidence="2">
        <name>Zn(2+)</name>
        <dbReference type="ChEBI" id="CHEBI:29105"/>
    </cofactor>
</comment>
<dbReference type="Gramene" id="Psat06G0567800-T1">
    <property type="protein sequence ID" value="KAI5400923.1"/>
    <property type="gene ID" value="KIW84_065678"/>
</dbReference>
<comment type="pathway">
    <text evidence="4">Protein modification; protein ubiquitination.</text>
</comment>
<dbReference type="AlphaFoldDB" id="A0A9D4WG91"/>
<evidence type="ECO:0000259" key="15">
    <source>
        <dbReference type="PROSITE" id="PS51111"/>
    </source>
</evidence>
<dbReference type="PROSITE" id="PS51873">
    <property type="entry name" value="TRIAD"/>
    <property type="match status" value="1"/>
</dbReference>
<evidence type="ECO:0000256" key="6">
    <source>
        <dbReference type="ARBA" id="ARBA00012251"/>
    </source>
</evidence>
<comment type="function">
    <text evidence="3">Might act as an E3 ubiquitin-protein ligase, or as part of E3 complex, which accepts ubiquitin from specific E2 ubiquitin-conjugating enzymes and then transfers it to substrates.</text>
</comment>
<dbReference type="Gene3D" id="3.30.40.10">
    <property type="entry name" value="Zinc/RING finger domain, C3HC4 (zinc finger)"/>
    <property type="match status" value="1"/>
</dbReference>
<dbReference type="SUPFAM" id="SSF57850">
    <property type="entry name" value="RING/U-box"/>
    <property type="match status" value="3"/>
</dbReference>
<dbReference type="CDD" id="cd22582">
    <property type="entry name" value="BRcat_RBR_unk"/>
    <property type="match status" value="1"/>
</dbReference>
<evidence type="ECO:0000256" key="12">
    <source>
        <dbReference type="ARBA" id="ARBA00022833"/>
    </source>
</evidence>
<evidence type="ECO:0000256" key="11">
    <source>
        <dbReference type="ARBA" id="ARBA00022786"/>
    </source>
</evidence>
<dbReference type="InterPro" id="IPR017907">
    <property type="entry name" value="Znf_RING_CS"/>
</dbReference>
<dbReference type="InterPro" id="IPR013083">
    <property type="entry name" value="Znf_RING/FYVE/PHD"/>
</dbReference>
<accession>A0A9D4WG91</accession>
<dbReference type="PANTHER" id="PTHR11685">
    <property type="entry name" value="RBR FAMILY RING FINGER AND IBR DOMAIN-CONTAINING"/>
    <property type="match status" value="1"/>
</dbReference>
<keyword evidence="10 13" id="KW-0863">Zinc-finger</keyword>
<keyword evidence="7" id="KW-0808">Transferase</keyword>
<dbReference type="GO" id="GO:0016567">
    <property type="term" value="P:protein ubiquitination"/>
    <property type="evidence" value="ECO:0007669"/>
    <property type="project" value="InterPro"/>
</dbReference>